<reference evidence="2" key="1">
    <citation type="submission" date="2022-11" db="UniProtKB">
        <authorList>
            <consortium name="WormBaseParasite"/>
        </authorList>
    </citation>
    <scope>IDENTIFICATION</scope>
</reference>
<organism evidence="1 2">
    <name type="scientific">Panagrolaimus sp. PS1159</name>
    <dbReference type="NCBI Taxonomy" id="55785"/>
    <lineage>
        <taxon>Eukaryota</taxon>
        <taxon>Metazoa</taxon>
        <taxon>Ecdysozoa</taxon>
        <taxon>Nematoda</taxon>
        <taxon>Chromadorea</taxon>
        <taxon>Rhabditida</taxon>
        <taxon>Tylenchina</taxon>
        <taxon>Panagrolaimomorpha</taxon>
        <taxon>Panagrolaimoidea</taxon>
        <taxon>Panagrolaimidae</taxon>
        <taxon>Panagrolaimus</taxon>
    </lineage>
</organism>
<protein>
    <submittedName>
        <fullName evidence="2">PHD-type domain-containing protein</fullName>
    </submittedName>
</protein>
<accession>A0AC35FS86</accession>
<name>A0AC35FS86_9BILA</name>
<evidence type="ECO:0000313" key="2">
    <source>
        <dbReference type="WBParaSite" id="PS1159_v2.g20363.t1"/>
    </source>
</evidence>
<sequence length="1328" mass="152847">MAPISRAKAKAELAEHGPKTRSKRKGSHSSPKNVDKKKQIERRISIDSLIGSSDEQKKCRKKPKKKKLNGDEEDGDITDDECSDDSDEDHQYIIHGENLKKKYKVRYYDEFGIEDEIKEMKDPTFKKDNYKVVRAEYVKAKPRCRNVNECIVCDEMGEELISCARCPASFHTSCIESAMPSKKRPYEPWYCKRCRYEQNVLKKPKRVAKVLPFDEEERYLSTVEESLKKIPEEEMTLSKAFNIIAGLANPKGFIMPKDVLDHLVDMPYMEHIPRKSACPKTSLCYSCKQHPSQNSPAIECDYCPAKFHLHCLESPMTEDRFVLNTTGISKRMHYWNKCRTKVNPQKTWKEFIRKVKKEPFKKAQQKVLSGDVPSAIDWKFVKQHKLEFNNAESSTSESESSDEDITETKFMELSSVESTNFEAIYDCNDQATLSSKPFYEYLNPKKYVAKNGFYPPELMNAKGSYFGSDGIEKDSKNMKHVPVEDLYYPENDTQTSLAEEAAREIMQKYPFLLKAKDSSEESMDVEMSERATSVNGEKETVTETIVEESKIPEAQQSIQQHFYEELMVVEEETPTMELLKVAELFNGQFSLESFTKVLSLENKEKLEEPESQVNVQNSSGIETEYDSDAGCDFYSTGTMTDKIRKKKEKRKKSKKTVENEERADIIPKLEQEKDENSESKKENAEDLMKKLDTIKMKQMKKVPKEKLTPDISVIEKSIKKSLSVEKVQKSEQQKNGSESDNEVVIIETPAYRRALRKAKQEAAKARKEEEEKIIAEAAKRGEKIEFTVTPIPALRRGGRRKRGRSRKESVKKIEESKTMDMFKEVTPSNLERTENKLEKRLSKSESNPKSPESETEMFEIESSMPLLVPEKASQEKEIVETMTSNLKNEKQKSKKHEVKSSIRKKKDKKKKRKGAKDKISATSAPRLVPIIRKRSKSMGRMVKVNSKLTKSNNTRLKFNRSLSLPPPLIGPVQNYQEKKLKPSPKPVAAISQPLFLEENLSFDFEKLMKLECRKVGHFLYLMSPQIDGTYLIISRMTFNDQVLAYFSSFQEQQKLIAANFKYLMAGEESVINYQNVIYAVKIYEELQKRYYKYWKQNYGIFEANEMELKKNIDDVNAGEYILDKRFIIPSLPIIGSLFIISPHHSFSTIPIYYPICNIGNSIEDTINLSILAPNCNLIRKKHCSIIYDKSNCCVYVKPLGYTVIDNYLYGGISATSPIENICSCVKQYRNAKFIGNREMRKNITNDTVIQIGCLKFKVMIIPIEQIWEQIPDSNLRITDTHLPITMKPSMNVAPDPFDDELSGSSVSNTDSECEQHVNKDMTNSYVIL</sequence>
<dbReference type="WBParaSite" id="PS1159_v2.g20363.t1">
    <property type="protein sequence ID" value="PS1159_v2.g20363.t1"/>
    <property type="gene ID" value="PS1159_v2.g20363"/>
</dbReference>
<proteinExistence type="predicted"/>
<dbReference type="Proteomes" id="UP000887580">
    <property type="component" value="Unplaced"/>
</dbReference>
<evidence type="ECO:0000313" key="1">
    <source>
        <dbReference type="Proteomes" id="UP000887580"/>
    </source>
</evidence>